<reference evidence="4" key="1">
    <citation type="submission" date="2025-08" db="UniProtKB">
        <authorList>
            <consortium name="RefSeq"/>
        </authorList>
    </citation>
    <scope>IDENTIFICATION</scope>
</reference>
<dbReference type="CDD" id="cd00637">
    <property type="entry name" value="7tm_classA_rhodopsin-like"/>
    <property type="match status" value="1"/>
</dbReference>
<keyword evidence="2" id="KW-0812">Transmembrane</keyword>
<dbReference type="GeneID" id="101852676"/>
<dbReference type="Proteomes" id="UP000694888">
    <property type="component" value="Unplaced"/>
</dbReference>
<dbReference type="RefSeq" id="XP_035824434.1">
    <property type="nucleotide sequence ID" value="XM_035968541.1"/>
</dbReference>
<keyword evidence="2" id="KW-1133">Transmembrane helix</keyword>
<feature type="compositionally biased region" description="Low complexity" evidence="1">
    <location>
        <begin position="239"/>
        <end position="259"/>
    </location>
</feature>
<name>A0ABM1VPU2_APLCA</name>
<proteinExistence type="predicted"/>
<keyword evidence="2" id="KW-0472">Membrane</keyword>
<feature type="transmembrane region" description="Helical" evidence="2">
    <location>
        <begin position="73"/>
        <end position="97"/>
    </location>
</feature>
<keyword evidence="3" id="KW-1185">Reference proteome</keyword>
<protein>
    <submittedName>
        <fullName evidence="4">Uncharacterized protein LOC101852676</fullName>
    </submittedName>
</protein>
<feature type="transmembrane region" description="Helical" evidence="2">
    <location>
        <begin position="39"/>
        <end position="61"/>
    </location>
</feature>
<evidence type="ECO:0000313" key="3">
    <source>
        <dbReference type="Proteomes" id="UP000694888"/>
    </source>
</evidence>
<evidence type="ECO:0000256" key="1">
    <source>
        <dbReference type="SAM" id="MobiDB-lite"/>
    </source>
</evidence>
<sequence>MTQYNSSTDSARGWLAAAEHAGGPRIVAMDKRQTQHQEAYYLFFVASLGMALNLLVMAMIFVRRPLRRMTSAFLAHAAFLNLIKAAFCIPFGLNLLSGADGTDENQPQDCNLQVSLVLVYQAFCFIAWTQALVEPIILIFFDRNINLLSRFMYCDREGYTASQIAYLMSQARREDAATSAHGGSIEMVMGDAAGGAPGDAGVNAMPLLNLSRDSGETHAFAPLGACRHCSPAHSSPGETTPLRPSSRSRSHGSPQTSSTTELRAAGAHLDPLTFGDNSFEMEFTPLRVACDPIAHKEEELGEEDVQC</sequence>
<gene>
    <name evidence="4" type="primary">LOC101852676</name>
</gene>
<evidence type="ECO:0000313" key="4">
    <source>
        <dbReference type="RefSeq" id="XP_035824434.1"/>
    </source>
</evidence>
<feature type="region of interest" description="Disordered" evidence="1">
    <location>
        <begin position="230"/>
        <end position="261"/>
    </location>
</feature>
<feature type="transmembrane region" description="Helical" evidence="2">
    <location>
        <begin position="117"/>
        <end position="141"/>
    </location>
</feature>
<evidence type="ECO:0000256" key="2">
    <source>
        <dbReference type="SAM" id="Phobius"/>
    </source>
</evidence>
<accession>A0ABM1VPU2</accession>
<organism evidence="3 4">
    <name type="scientific">Aplysia californica</name>
    <name type="common">California sea hare</name>
    <dbReference type="NCBI Taxonomy" id="6500"/>
    <lineage>
        <taxon>Eukaryota</taxon>
        <taxon>Metazoa</taxon>
        <taxon>Spiralia</taxon>
        <taxon>Lophotrochozoa</taxon>
        <taxon>Mollusca</taxon>
        <taxon>Gastropoda</taxon>
        <taxon>Heterobranchia</taxon>
        <taxon>Euthyneura</taxon>
        <taxon>Tectipleura</taxon>
        <taxon>Aplysiida</taxon>
        <taxon>Aplysioidea</taxon>
        <taxon>Aplysiidae</taxon>
        <taxon>Aplysia</taxon>
    </lineage>
</organism>
<dbReference type="Gene3D" id="1.20.1070.10">
    <property type="entry name" value="Rhodopsin 7-helix transmembrane proteins"/>
    <property type="match status" value="1"/>
</dbReference>